<dbReference type="GO" id="GO:0015421">
    <property type="term" value="F:ABC-type oligopeptide transporter activity"/>
    <property type="evidence" value="ECO:0007669"/>
    <property type="project" value="TreeGrafter"/>
</dbReference>
<dbReference type="Pfam" id="PF01937">
    <property type="entry name" value="ARMT1-like_dom"/>
    <property type="match status" value="1"/>
</dbReference>
<dbReference type="SUPFAM" id="SSF52540">
    <property type="entry name" value="P-loop containing nucleoside triphosphate hydrolases"/>
    <property type="match status" value="1"/>
</dbReference>
<evidence type="ECO:0000256" key="8">
    <source>
        <dbReference type="SAM" id="MobiDB-lite"/>
    </source>
</evidence>
<name>A0A812VWI0_9DINO</name>
<dbReference type="EMBL" id="CAJNJA010030642">
    <property type="protein sequence ID" value="CAE7646373.1"/>
    <property type="molecule type" value="Genomic_DNA"/>
</dbReference>
<dbReference type="PROSITE" id="PS00211">
    <property type="entry name" value="ABC_TRANSPORTER_1"/>
    <property type="match status" value="1"/>
</dbReference>
<gene>
    <name evidence="12" type="primary">spaT</name>
    <name evidence="12" type="ORF">SNEC2469_LOCUS18270</name>
</gene>
<dbReference type="SUPFAM" id="SSF90123">
    <property type="entry name" value="ABC transporter transmembrane region"/>
    <property type="match status" value="1"/>
</dbReference>
<dbReference type="SMART" id="SM00382">
    <property type="entry name" value="AAA"/>
    <property type="match status" value="1"/>
</dbReference>
<dbReference type="AlphaFoldDB" id="A0A812VWI0"/>
<dbReference type="PANTHER" id="PTHR43394">
    <property type="entry name" value="ATP-DEPENDENT PERMEASE MDL1, MITOCHONDRIAL"/>
    <property type="match status" value="1"/>
</dbReference>
<keyword evidence="13" id="KW-1185">Reference proteome</keyword>
<evidence type="ECO:0000256" key="3">
    <source>
        <dbReference type="ARBA" id="ARBA00022692"/>
    </source>
</evidence>
<sequence>MTSPARAVATTHPPTPLKPSSGPGPKLACGGAMALGLALLRRSISKHRRVPGPRFVATRAWQQPLSGKLPEPLRATDGRKPGAAPEDVFTLDTITQRMPKIIQSTVAAMPSALKTSDFEQNVKALQDEMKEGAQLRLLRGDSPRVGADRWNEHLTEFIDRGEGWHTAPWWVVENYMYKRLLEVPGKLRRAVSDGWNPAMAASMPAKPAKASIADRIFGLFSCTKRALQLVWLTSRPLTFGLAFLTLVMGALPGLRAATTKRVIDAVVSGISSGSHADAVLWLSVEAALVVSLAATRRAQEVAESFLGTLLGHRVNVMILEKALELQLTDFEDSKLYDKLTRARREASRRPLSLAQQSLSLIRNGLALVGYGTLLLRFSPLAVAVLLLTAVPPFIAGVKFAGDAFQLARRQTSGFREQIYLERVMAMDTPAKEVKLFGLGPWLLIFDGFFRDTSSLALKQGGFGFLLELISTGGLYMAFAWVAIAAVRQTISLGDMTMYLLIFKEGQQAFSAILRSIGGMYADNLYLSNLYEFLDYKVQKSEGTKELGPNPGDGVRFEDVWFRYPGATDDTIKGVTFHIPPGTRFALVGNNGAGKTTLIKLLTGLYQPSKGKILLDGLDLNDWAPDALKKRIGAIFQDFIRYELTVGANVGVGDIDAVDEESRVARAAERGMAAPFIEDWPQKYQTQLGNLFMRGRELSGGQWQKVALSRALMRERADLLVLDEPTAAMDAEAEAAIFERLASLSADQSALLISHRFSTVRMADTIAVLNNGVIEEFGSHEDLLALGGTYARLFNLQAKGMLQEMDRCGSEAASYDPFEAVKLEALEQSAEPLESSLQPLVKLTAEASSEAPGSKARREALEASLLRSLWGNQADLSLSAGEVTSVSGGQLENLVSDHRSEALDLLLASKKVVVVMDNYGLEVLCDLVLVDAILSLTDSAVSLHVKDAPVFVSDVTDKDVPKVLKWLETRLPELAGRLKVHLGTGRLKAEAHSYYTTARSFWEVPAELQSDFSDAAVVLKGDANFRRLLGDLHWPYDTDFAEYAGSFWQGSGLICLRTMKSGVAIGIPDSEQQRAQEARKDDWLTSGVFGQVLTFDRGAA</sequence>
<evidence type="ECO:0000313" key="13">
    <source>
        <dbReference type="Proteomes" id="UP000601435"/>
    </source>
</evidence>
<evidence type="ECO:0000256" key="6">
    <source>
        <dbReference type="ARBA" id="ARBA00022989"/>
    </source>
</evidence>
<dbReference type="InterPro" id="IPR036075">
    <property type="entry name" value="ARMT-1-like_metal-bd_sf"/>
</dbReference>
<dbReference type="SUPFAM" id="SSF111321">
    <property type="entry name" value="AF1104-like"/>
    <property type="match status" value="1"/>
</dbReference>
<keyword evidence="3 9" id="KW-0812">Transmembrane</keyword>
<dbReference type="PANTHER" id="PTHR43394:SF1">
    <property type="entry name" value="ATP-BINDING CASSETTE SUB-FAMILY B MEMBER 10, MITOCHONDRIAL"/>
    <property type="match status" value="1"/>
</dbReference>
<dbReference type="GO" id="GO:0005524">
    <property type="term" value="F:ATP binding"/>
    <property type="evidence" value="ECO:0007669"/>
    <property type="project" value="UniProtKB-KW"/>
</dbReference>
<comment type="cofactor">
    <cofactor evidence="1">
        <name>Ni(2+)</name>
        <dbReference type="ChEBI" id="CHEBI:49786"/>
    </cofactor>
</comment>
<reference evidence="12" key="1">
    <citation type="submission" date="2021-02" db="EMBL/GenBank/DDBJ databases">
        <authorList>
            <person name="Dougan E. K."/>
            <person name="Rhodes N."/>
            <person name="Thang M."/>
            <person name="Chan C."/>
        </authorList>
    </citation>
    <scope>NUCLEOTIDE SEQUENCE</scope>
</reference>
<feature type="region of interest" description="Disordered" evidence="8">
    <location>
        <begin position="1"/>
        <end position="24"/>
    </location>
</feature>
<feature type="transmembrane region" description="Helical" evidence="9">
    <location>
        <begin position="380"/>
        <end position="400"/>
    </location>
</feature>
<keyword evidence="7 9" id="KW-0472">Membrane</keyword>
<dbReference type="OrthoDB" id="541375at2759"/>
<dbReference type="InterPro" id="IPR003593">
    <property type="entry name" value="AAA+_ATPase"/>
</dbReference>
<feature type="domain" description="ABC transporter" evidence="10">
    <location>
        <begin position="554"/>
        <end position="795"/>
    </location>
</feature>
<dbReference type="InterPro" id="IPR002791">
    <property type="entry name" value="ARMT1-like_metal-bd"/>
</dbReference>
<protein>
    <submittedName>
        <fullName evidence="12">SpaT protein</fullName>
    </submittedName>
</protein>
<dbReference type="GO" id="GO:0016887">
    <property type="term" value="F:ATP hydrolysis activity"/>
    <property type="evidence" value="ECO:0007669"/>
    <property type="project" value="InterPro"/>
</dbReference>
<dbReference type="Proteomes" id="UP000601435">
    <property type="component" value="Unassembled WGS sequence"/>
</dbReference>
<evidence type="ECO:0000259" key="10">
    <source>
        <dbReference type="PROSITE" id="PS50893"/>
    </source>
</evidence>
<evidence type="ECO:0000256" key="9">
    <source>
        <dbReference type="SAM" id="Phobius"/>
    </source>
</evidence>
<feature type="region of interest" description="Disordered" evidence="8">
    <location>
        <begin position="66"/>
        <end position="85"/>
    </location>
</feature>
<dbReference type="InterPro" id="IPR017871">
    <property type="entry name" value="ABC_transporter-like_CS"/>
</dbReference>
<dbReference type="Gene3D" id="3.40.50.300">
    <property type="entry name" value="P-loop containing nucleotide triphosphate hydrolases"/>
    <property type="match status" value="1"/>
</dbReference>
<dbReference type="InterPro" id="IPR027417">
    <property type="entry name" value="P-loop_NTPase"/>
</dbReference>
<feature type="domain" description="ABC transmembrane type-1" evidence="11">
    <location>
        <begin position="239"/>
        <end position="521"/>
    </location>
</feature>
<dbReference type="InterPro" id="IPR039421">
    <property type="entry name" value="Type_1_exporter"/>
</dbReference>
<dbReference type="GO" id="GO:0016020">
    <property type="term" value="C:membrane"/>
    <property type="evidence" value="ECO:0007669"/>
    <property type="project" value="UniProtKB-SubCell"/>
</dbReference>
<accession>A0A812VWI0</accession>
<dbReference type="InterPro" id="IPR036640">
    <property type="entry name" value="ABC1_TM_sf"/>
</dbReference>
<evidence type="ECO:0000256" key="2">
    <source>
        <dbReference type="ARBA" id="ARBA00004141"/>
    </source>
</evidence>
<dbReference type="Gene3D" id="1.20.930.60">
    <property type="match status" value="1"/>
</dbReference>
<evidence type="ECO:0000256" key="7">
    <source>
        <dbReference type="ARBA" id="ARBA00023136"/>
    </source>
</evidence>
<dbReference type="PROSITE" id="PS50893">
    <property type="entry name" value="ABC_TRANSPORTER_2"/>
    <property type="match status" value="1"/>
</dbReference>
<dbReference type="PROSITE" id="PS50929">
    <property type="entry name" value="ABC_TM1F"/>
    <property type="match status" value="1"/>
</dbReference>
<evidence type="ECO:0000313" key="12">
    <source>
        <dbReference type="EMBL" id="CAE7646373.1"/>
    </source>
</evidence>
<organism evidence="12 13">
    <name type="scientific">Symbiodinium necroappetens</name>
    <dbReference type="NCBI Taxonomy" id="1628268"/>
    <lineage>
        <taxon>Eukaryota</taxon>
        <taxon>Sar</taxon>
        <taxon>Alveolata</taxon>
        <taxon>Dinophyceae</taxon>
        <taxon>Suessiales</taxon>
        <taxon>Symbiodiniaceae</taxon>
        <taxon>Symbiodinium</taxon>
    </lineage>
</organism>
<keyword evidence="4" id="KW-0547">Nucleotide-binding</keyword>
<dbReference type="Pfam" id="PF00005">
    <property type="entry name" value="ABC_tran"/>
    <property type="match status" value="1"/>
</dbReference>
<evidence type="ECO:0000259" key="11">
    <source>
        <dbReference type="PROSITE" id="PS50929"/>
    </source>
</evidence>
<evidence type="ECO:0000256" key="5">
    <source>
        <dbReference type="ARBA" id="ARBA00022840"/>
    </source>
</evidence>
<feature type="transmembrane region" description="Helical" evidence="9">
    <location>
        <begin position="464"/>
        <end position="486"/>
    </location>
</feature>
<proteinExistence type="predicted"/>
<dbReference type="InterPro" id="IPR011527">
    <property type="entry name" value="ABC1_TM_dom"/>
</dbReference>
<evidence type="ECO:0000256" key="4">
    <source>
        <dbReference type="ARBA" id="ARBA00022741"/>
    </source>
</evidence>
<dbReference type="Gene3D" id="3.40.50.10880">
    <property type="entry name" value="Uncharacterised protein PF01937, DUF89, domain 3"/>
    <property type="match status" value="1"/>
</dbReference>
<dbReference type="Gene3D" id="1.20.1560.10">
    <property type="entry name" value="ABC transporter type 1, transmembrane domain"/>
    <property type="match status" value="1"/>
</dbReference>
<evidence type="ECO:0000256" key="1">
    <source>
        <dbReference type="ARBA" id="ARBA00001967"/>
    </source>
</evidence>
<keyword evidence="5" id="KW-0067">ATP-binding</keyword>
<comment type="caution">
    <text evidence="12">The sequence shown here is derived from an EMBL/GenBank/DDBJ whole genome shotgun (WGS) entry which is preliminary data.</text>
</comment>
<comment type="subcellular location">
    <subcellularLocation>
        <location evidence="2">Membrane</location>
        <topology evidence="2">Multi-pass membrane protein</topology>
    </subcellularLocation>
</comment>
<dbReference type="InterPro" id="IPR003439">
    <property type="entry name" value="ABC_transporter-like_ATP-bd"/>
</dbReference>
<keyword evidence="6 9" id="KW-1133">Transmembrane helix</keyword>